<feature type="region of interest" description="Disordered" evidence="1">
    <location>
        <begin position="520"/>
        <end position="618"/>
    </location>
</feature>
<dbReference type="InterPro" id="IPR001849">
    <property type="entry name" value="PH_domain"/>
</dbReference>
<feature type="domain" description="PH" evidence="2">
    <location>
        <begin position="393"/>
        <end position="511"/>
    </location>
</feature>
<gene>
    <name evidence="3" type="ORF">BJ875DRAFT_377586</name>
</gene>
<dbReference type="PANTHER" id="PTHR38700:SF1">
    <property type="entry name" value="PH DOMAIN-CONTAINING PROTEIN"/>
    <property type="match status" value="1"/>
</dbReference>
<feature type="compositionally biased region" description="Polar residues" evidence="1">
    <location>
        <begin position="676"/>
        <end position="690"/>
    </location>
</feature>
<dbReference type="InterPro" id="IPR011993">
    <property type="entry name" value="PH-like_dom_sf"/>
</dbReference>
<reference evidence="3" key="1">
    <citation type="journal article" date="2021" name="IMA Fungus">
        <title>Genomic characterization of three marine fungi, including Emericellopsis atlantica sp. nov. with signatures of a generalist lifestyle and marine biomass degradation.</title>
        <authorList>
            <person name="Hagestad O.C."/>
            <person name="Hou L."/>
            <person name="Andersen J.H."/>
            <person name="Hansen E.H."/>
            <person name="Altermark B."/>
            <person name="Li C."/>
            <person name="Kuhnert E."/>
            <person name="Cox R.J."/>
            <person name="Crous P.W."/>
            <person name="Spatafora J.W."/>
            <person name="Lail K."/>
            <person name="Amirebrahimi M."/>
            <person name="Lipzen A."/>
            <person name="Pangilinan J."/>
            <person name="Andreopoulos W."/>
            <person name="Hayes R.D."/>
            <person name="Ng V."/>
            <person name="Grigoriev I.V."/>
            <person name="Jackson S.A."/>
            <person name="Sutton T.D.S."/>
            <person name="Dobson A.D.W."/>
            <person name="Rama T."/>
        </authorList>
    </citation>
    <scope>NUCLEOTIDE SEQUENCE</scope>
    <source>
        <strain evidence="3">TRa018bII</strain>
    </source>
</reference>
<feature type="compositionally biased region" description="Basic and acidic residues" evidence="1">
    <location>
        <begin position="137"/>
        <end position="166"/>
    </location>
</feature>
<evidence type="ECO:0000313" key="3">
    <source>
        <dbReference type="EMBL" id="KAG9233939.1"/>
    </source>
</evidence>
<dbReference type="AlphaFoldDB" id="A0A9P8C4W2"/>
<proteinExistence type="predicted"/>
<feature type="compositionally biased region" description="Basic residues" evidence="1">
    <location>
        <begin position="17"/>
        <end position="26"/>
    </location>
</feature>
<feature type="region of interest" description="Disordered" evidence="1">
    <location>
        <begin position="228"/>
        <end position="254"/>
    </location>
</feature>
<name>A0A9P8C4W2_9HELO</name>
<feature type="compositionally biased region" description="Basic and acidic residues" evidence="1">
    <location>
        <begin position="560"/>
        <end position="575"/>
    </location>
</feature>
<feature type="region of interest" description="Disordered" evidence="1">
    <location>
        <begin position="1"/>
        <end position="123"/>
    </location>
</feature>
<feature type="compositionally biased region" description="Basic and acidic residues" evidence="1">
    <location>
        <begin position="173"/>
        <end position="182"/>
    </location>
</feature>
<dbReference type="EMBL" id="MU251481">
    <property type="protein sequence ID" value="KAG9233939.1"/>
    <property type="molecule type" value="Genomic_DNA"/>
</dbReference>
<dbReference type="SUPFAM" id="SSF50729">
    <property type="entry name" value="PH domain-like"/>
    <property type="match status" value="1"/>
</dbReference>
<evidence type="ECO:0000259" key="2">
    <source>
        <dbReference type="PROSITE" id="PS50003"/>
    </source>
</evidence>
<sequence length="796" mass="89492">MSEPNASSPAPVPGKYTRYRSVRHAPAKAPPPEEPVPVRQEKGQDAGTGAIGRAKSMSRYRKSRIGGGLDQHDMPPPMPTMPTTSRRVTDPMPSASRPMHVSKDDKVPVRKSTFPARQETEDERLRRKVLEFREREARKEKLEEEKRVAEEEKRNARHKAEEEARAAKKRKTKAEAEATKLRLEEEETARLLAEQKRKDLERLEATLAAAPPKTPSVTSPREKFSFFRKRAASKPPAPPIKKAPKPTSPPSRRVARDPIKLARPLAPEQTIQEGGGGIVPQTDAPISASNAGERRVLIRCKQSSINLPVDVETTSVDILFSAANIMTQNIVPSTAILLESYTQLGLERRIRRYEHIRDIMNSWDRDTQNAFVVVNSESPQFDTDLEASPVPKEAPDATTVYMYHSQKPGKWNKRYITLLPTGQIYMSKKPFDKSSEKDNTNLCHLSDFDIYSSTPSQTRKVLKPPKKHCYAIKSQQKTTMFLDTGNFVHYFSIDDETIANRWYDAVQEWRSWYLVRQRGEGAKKKKRPMASQAEPSRTHRTKISLDESPYTIGTFSPLLDMDRFDNPQNEYKDREYDSDEGSQPRQVPFHLRNSVSLSPIPARRGSKRHPPPVSYRLPPEAEEEFASGGLLGRSYSQRHKAQAQKDRDQPSYQGPFVDGPSLLNNTVTSRPERTMSMRSTRTAKRPQTSVEPAPGLPKPLLDFAPVFKEAPQWDKKGRGHGVKPVAGMPLVENATTPEEALNALTMQPTPTIFRRDQEVPRPKTSARPKTAKEGPFVGGGLVQGAGFVKAGGGRYD</sequence>
<dbReference type="Pfam" id="PF00169">
    <property type="entry name" value="PH"/>
    <property type="match status" value="1"/>
</dbReference>
<dbReference type="Gene3D" id="3.10.20.90">
    <property type="entry name" value="Phosphatidylinositol 3-kinase Catalytic Subunit, Chain A, domain 1"/>
    <property type="match status" value="1"/>
</dbReference>
<dbReference type="OrthoDB" id="6235964at2759"/>
<comment type="caution">
    <text evidence="3">The sequence shown here is derived from an EMBL/GenBank/DDBJ whole genome shotgun (WGS) entry which is preliminary data.</text>
</comment>
<feature type="region of interest" description="Disordered" evidence="1">
    <location>
        <begin position="744"/>
        <end position="783"/>
    </location>
</feature>
<keyword evidence="4" id="KW-1185">Reference proteome</keyword>
<organism evidence="3 4">
    <name type="scientific">Amylocarpus encephaloides</name>
    <dbReference type="NCBI Taxonomy" id="45428"/>
    <lineage>
        <taxon>Eukaryota</taxon>
        <taxon>Fungi</taxon>
        <taxon>Dikarya</taxon>
        <taxon>Ascomycota</taxon>
        <taxon>Pezizomycotina</taxon>
        <taxon>Leotiomycetes</taxon>
        <taxon>Helotiales</taxon>
        <taxon>Helotiales incertae sedis</taxon>
        <taxon>Amylocarpus</taxon>
    </lineage>
</organism>
<dbReference type="InterPro" id="IPR029071">
    <property type="entry name" value="Ubiquitin-like_domsf"/>
</dbReference>
<dbReference type="PANTHER" id="PTHR38700">
    <property type="entry name" value="YALI0E22418P"/>
    <property type="match status" value="1"/>
</dbReference>
<feature type="compositionally biased region" description="Pro residues" evidence="1">
    <location>
        <begin position="235"/>
        <end position="249"/>
    </location>
</feature>
<evidence type="ECO:0000313" key="4">
    <source>
        <dbReference type="Proteomes" id="UP000824998"/>
    </source>
</evidence>
<evidence type="ECO:0000256" key="1">
    <source>
        <dbReference type="SAM" id="MobiDB-lite"/>
    </source>
</evidence>
<dbReference type="Gene3D" id="2.30.29.30">
    <property type="entry name" value="Pleckstrin-homology domain (PH domain)/Phosphotyrosine-binding domain (PTB)"/>
    <property type="match status" value="1"/>
</dbReference>
<dbReference type="SUPFAM" id="SSF54236">
    <property type="entry name" value="Ubiquitin-like"/>
    <property type="match status" value="1"/>
</dbReference>
<feature type="region of interest" description="Disordered" evidence="1">
    <location>
        <begin position="137"/>
        <end position="182"/>
    </location>
</feature>
<protein>
    <recommendedName>
        <fullName evidence="2">PH domain-containing protein</fullName>
    </recommendedName>
</protein>
<accession>A0A9P8C4W2</accession>
<dbReference type="PROSITE" id="PS50003">
    <property type="entry name" value="PH_DOMAIN"/>
    <property type="match status" value="1"/>
</dbReference>
<feature type="region of interest" description="Disordered" evidence="1">
    <location>
        <begin position="635"/>
        <end position="697"/>
    </location>
</feature>
<dbReference type="Proteomes" id="UP000824998">
    <property type="component" value="Unassembled WGS sequence"/>
</dbReference>